<dbReference type="AlphaFoldDB" id="A0A0L6Z796"/>
<protein>
    <recommendedName>
        <fullName evidence="3">Lipoprotein</fullName>
    </recommendedName>
</protein>
<dbReference type="STRING" id="36844.SAMN04488501_12224"/>
<keyword evidence="2" id="KW-1185">Reference proteome</keyword>
<evidence type="ECO:0000313" key="2">
    <source>
        <dbReference type="Proteomes" id="UP000037043"/>
    </source>
</evidence>
<dbReference type="EMBL" id="LHUR01000032">
    <property type="protein sequence ID" value="KOA18837.1"/>
    <property type="molecule type" value="Genomic_DNA"/>
</dbReference>
<organism evidence="1 2">
    <name type="scientific">Clostridium homopropionicum DSM 5847</name>
    <dbReference type="NCBI Taxonomy" id="1121318"/>
    <lineage>
        <taxon>Bacteria</taxon>
        <taxon>Bacillati</taxon>
        <taxon>Bacillota</taxon>
        <taxon>Clostridia</taxon>
        <taxon>Eubacteriales</taxon>
        <taxon>Clostridiaceae</taxon>
        <taxon>Clostridium</taxon>
    </lineage>
</organism>
<dbReference type="PATRIC" id="fig|1121318.3.peg.2789"/>
<comment type="caution">
    <text evidence="1">The sequence shown here is derived from an EMBL/GenBank/DDBJ whole genome shotgun (WGS) entry which is preliminary data.</text>
</comment>
<evidence type="ECO:0000313" key="1">
    <source>
        <dbReference type="EMBL" id="KOA18837.1"/>
    </source>
</evidence>
<gene>
    <name evidence="1" type="ORF">CLHOM_27760</name>
</gene>
<reference evidence="2" key="1">
    <citation type="submission" date="2015-08" db="EMBL/GenBank/DDBJ databases">
        <title>Genome sequence of the strict anaerobe Clostridium homopropionicum LuHBu1 (DSM 5847T).</title>
        <authorList>
            <person name="Poehlein A."/>
            <person name="Beck M."/>
            <person name="Schiel-Bengelsdorf B."/>
            <person name="Bengelsdorf F.R."/>
            <person name="Daniel R."/>
            <person name="Duerre P."/>
        </authorList>
    </citation>
    <scope>NUCLEOTIDE SEQUENCE [LARGE SCALE GENOMIC DNA]</scope>
    <source>
        <strain evidence="2">DSM 5847</strain>
    </source>
</reference>
<accession>A0A0L6Z796</accession>
<name>A0A0L6Z796_9CLOT</name>
<dbReference type="RefSeq" id="WP_052222261.1">
    <property type="nucleotide sequence ID" value="NZ_LHUR01000032.1"/>
</dbReference>
<sequence length="165" mass="19124">MRKVVILAFIFSFIFILVGCNSKTKNYAEPIKITKEDEKVILEYLDTKTNDISLPRYGKMYSSFIVLGTDADKIYIWMLKEEYLNKNGQVTRVSGVSLPAVLYTKAGKDKIEIEDHKYPEDGSRYVASIIKLFPESVRNVMFVNNNERVKQLEEAIQNRIKEDKQ</sequence>
<dbReference type="PROSITE" id="PS51257">
    <property type="entry name" value="PROKAR_LIPOPROTEIN"/>
    <property type="match status" value="1"/>
</dbReference>
<proteinExistence type="predicted"/>
<dbReference type="Proteomes" id="UP000037043">
    <property type="component" value="Unassembled WGS sequence"/>
</dbReference>
<evidence type="ECO:0008006" key="3">
    <source>
        <dbReference type="Google" id="ProtNLM"/>
    </source>
</evidence>